<dbReference type="EMBL" id="AEUZ02000001">
    <property type="protein sequence ID" value="EHJ56504.1"/>
    <property type="molecule type" value="Genomic_DNA"/>
</dbReference>
<dbReference type="InterPro" id="IPR000917">
    <property type="entry name" value="Sulfatase_N"/>
</dbReference>
<comment type="subcellular location">
    <subcellularLocation>
        <location evidence="1">Cell membrane</location>
        <topology evidence="1">Multi-pass membrane protein</topology>
    </subcellularLocation>
</comment>
<name>G5KH36_9STRE</name>
<reference evidence="9 10" key="1">
    <citation type="journal article" date="2014" name="Int. J. Syst. Evol. Microbiol.">
        <title>Phylogenomics and the dynamic genome evolution of the genus Streptococcus.</title>
        <authorList>
            <consortium name="The Broad Institute Genome Sequencing Platform"/>
            <person name="Richards V.P."/>
            <person name="Palmer S.R."/>
            <person name="Pavinski Bitar P.D."/>
            <person name="Qin X."/>
            <person name="Weinstock G.M."/>
            <person name="Highlander S.K."/>
            <person name="Town C.D."/>
            <person name="Burne R.A."/>
            <person name="Stanhope M.J."/>
        </authorList>
    </citation>
    <scope>NUCLEOTIDE SEQUENCE [LARGE SCALE GENOMIC DNA]</scope>
    <source>
        <strain evidence="9 10">2285-97</strain>
    </source>
</reference>
<dbReference type="Pfam" id="PF00884">
    <property type="entry name" value="Sulfatase"/>
    <property type="match status" value="1"/>
</dbReference>
<evidence type="ECO:0000256" key="2">
    <source>
        <dbReference type="ARBA" id="ARBA00004936"/>
    </source>
</evidence>
<feature type="transmembrane region" description="Helical" evidence="7">
    <location>
        <begin position="377"/>
        <end position="394"/>
    </location>
</feature>
<dbReference type="CDD" id="cd16015">
    <property type="entry name" value="LTA_synthase"/>
    <property type="match status" value="1"/>
</dbReference>
<feature type="domain" description="Sulfatase N-terminal" evidence="8">
    <location>
        <begin position="478"/>
        <end position="762"/>
    </location>
</feature>
<feature type="transmembrane region" description="Helical" evidence="7">
    <location>
        <begin position="114"/>
        <end position="136"/>
    </location>
</feature>
<keyword evidence="10" id="KW-1185">Reference proteome</keyword>
<dbReference type="GO" id="GO:0016787">
    <property type="term" value="F:hydrolase activity"/>
    <property type="evidence" value="ECO:0007669"/>
    <property type="project" value="UniProtKB-KW"/>
</dbReference>
<evidence type="ECO:0000259" key="8">
    <source>
        <dbReference type="Pfam" id="PF00884"/>
    </source>
</evidence>
<feature type="transmembrane region" description="Helical" evidence="7">
    <location>
        <begin position="74"/>
        <end position="94"/>
    </location>
</feature>
<organism evidence="9 10">
    <name type="scientific">Streptococcus urinalis 2285-97</name>
    <dbReference type="NCBI Taxonomy" id="764291"/>
    <lineage>
        <taxon>Bacteria</taxon>
        <taxon>Bacillati</taxon>
        <taxon>Bacillota</taxon>
        <taxon>Bacilli</taxon>
        <taxon>Lactobacillales</taxon>
        <taxon>Streptococcaceae</taxon>
        <taxon>Streptococcus</taxon>
    </lineage>
</organism>
<comment type="pathway">
    <text evidence="2">Cell wall biogenesis; lipoteichoic acid biosynthesis.</text>
</comment>
<dbReference type="InterPro" id="IPR017850">
    <property type="entry name" value="Alkaline_phosphatase_core_sf"/>
</dbReference>
<feature type="transmembrane region" description="Helical" evidence="7">
    <location>
        <begin position="339"/>
        <end position="357"/>
    </location>
</feature>
<dbReference type="EC" id="3.1.6.-" evidence="9"/>
<dbReference type="AlphaFoldDB" id="G5KH36"/>
<protein>
    <submittedName>
        <fullName evidence="9">Arylsulfatase</fullName>
        <ecNumber evidence="9">3.1.6.-</ecNumber>
    </submittedName>
</protein>
<dbReference type="InterPro" id="IPR050448">
    <property type="entry name" value="OpgB/LTA_synthase_biosynth"/>
</dbReference>
<proteinExistence type="predicted"/>
<evidence type="ECO:0000256" key="4">
    <source>
        <dbReference type="ARBA" id="ARBA00022692"/>
    </source>
</evidence>
<feature type="transmembrane region" description="Helical" evidence="7">
    <location>
        <begin position="267"/>
        <end position="285"/>
    </location>
</feature>
<feature type="transmembrane region" description="Helical" evidence="7">
    <location>
        <begin position="157"/>
        <end position="177"/>
    </location>
</feature>
<keyword evidence="5 7" id="KW-1133">Transmembrane helix</keyword>
<dbReference type="PANTHER" id="PTHR47371">
    <property type="entry name" value="LIPOTEICHOIC ACID SYNTHASE"/>
    <property type="match status" value="1"/>
</dbReference>
<dbReference type="SUPFAM" id="SSF53649">
    <property type="entry name" value="Alkaline phosphatase-like"/>
    <property type="match status" value="1"/>
</dbReference>
<feature type="transmembrane region" description="Helical" evidence="7">
    <location>
        <begin position="47"/>
        <end position="67"/>
    </location>
</feature>
<feature type="transmembrane region" description="Helical" evidence="7">
    <location>
        <begin position="228"/>
        <end position="247"/>
    </location>
</feature>
<dbReference type="eggNOG" id="COG1368">
    <property type="taxonomic scope" value="Bacteria"/>
</dbReference>
<dbReference type="PANTHER" id="PTHR47371:SF3">
    <property type="entry name" value="PHOSPHOGLYCEROL TRANSFERASE I"/>
    <property type="match status" value="1"/>
</dbReference>
<evidence type="ECO:0000256" key="3">
    <source>
        <dbReference type="ARBA" id="ARBA00022475"/>
    </source>
</evidence>
<keyword evidence="3" id="KW-1003">Cell membrane</keyword>
<dbReference type="STRING" id="764291.STRUR_1430"/>
<evidence type="ECO:0000313" key="10">
    <source>
        <dbReference type="Proteomes" id="UP000005388"/>
    </source>
</evidence>
<evidence type="ECO:0000313" key="9">
    <source>
        <dbReference type="EMBL" id="EHJ56504.1"/>
    </source>
</evidence>
<evidence type="ECO:0000256" key="6">
    <source>
        <dbReference type="ARBA" id="ARBA00023136"/>
    </source>
</evidence>
<dbReference type="GO" id="GO:0005886">
    <property type="term" value="C:plasma membrane"/>
    <property type="evidence" value="ECO:0007669"/>
    <property type="project" value="UniProtKB-SubCell"/>
</dbReference>
<accession>G5KH36</accession>
<feature type="transmembrane region" description="Helical" evidence="7">
    <location>
        <begin position="197"/>
        <end position="216"/>
    </location>
</feature>
<comment type="caution">
    <text evidence="9">The sequence shown here is derived from an EMBL/GenBank/DDBJ whole genome shotgun (WGS) entry which is preliminary data.</text>
</comment>
<keyword evidence="4 7" id="KW-0812">Transmembrane</keyword>
<dbReference type="Gene3D" id="3.40.720.10">
    <property type="entry name" value="Alkaline Phosphatase, subunit A"/>
    <property type="match status" value="1"/>
</dbReference>
<keyword evidence="9" id="KW-0378">Hydrolase</keyword>
<evidence type="ECO:0000256" key="1">
    <source>
        <dbReference type="ARBA" id="ARBA00004651"/>
    </source>
</evidence>
<evidence type="ECO:0000256" key="5">
    <source>
        <dbReference type="ARBA" id="ARBA00022989"/>
    </source>
</evidence>
<dbReference type="RefSeq" id="WP_006739260.1">
    <property type="nucleotide sequence ID" value="NZ_AEUZ02000001.1"/>
</dbReference>
<dbReference type="Proteomes" id="UP000005388">
    <property type="component" value="Unassembled WGS sequence"/>
</dbReference>
<sequence>MNFLKKFNQHLILENILAFIFAFYINFYSINSAILTKSSSDSPFQHLLSFSLIACLISGVGLSYYVMRNLSKNLFIKLGISYIAYLLTSYFIIITRNLNNKDFDIWQLQKNNFFQWKGLLIVAILLVISLIYYFVLPKIPILNQKNNLIESNNSNQYIIALLVSFFILNDTSFVTAIADHLPDFTTLTNYSTYTRNALVTVIELLFIFSIINLLILNALSHIKHIKTSLSLAFTTSLAFGILFNYTLQYGVRGNSDLAGKYIVPGGTVYQIVIITLFSFLCYVLINRYIATTLFLTVLGIAISIANILKESMRSEPLLITDFTWIQEINTVLSFVNSKIIIYIILAIVLPIIIYFVLRKFTEVQPIVKSWKLRVSTVFLLILSFVTIFTSFKYVSKHKETSHIPVISSLNNWASIEWMGFNVNAKYKSVMFVWSKQLTMSVIEEPSGYSQQKISSIYKKYDKLSKEINKTRSNNIKNQTVIYVLSESLSNPNRIPAVSLQEDLLPNIDAIKEQTTSGLMQSDGFGGGTANMEFQTLTGLPFYNYSSSVSTLYTEVVPKMSYFPSISDQFSSKNRIVIHPASASSYSRKYIYNRLNFDKLIFETGGTEKLKNVENTGIYPSDQTVYNNVIDNINTKENQFFSVITMQNHALWSIGDPSDLVVTGEGFPQESNDYLTSYSRLLTHTDTYTKEFLDNLSKINKNITVVFYGDHLPGFYPDSAFKEAVNEKHETDYFIWSNHQTKKLNHPLVNSSDFTAELLEHTNSKVSPYYALLTQVLENASVDKTTLSKSQKEIANDLKMIQYDITLGKDYIGKHKKFFNIGD</sequence>
<feature type="transmembrane region" description="Helical" evidence="7">
    <location>
        <begin position="12"/>
        <end position="35"/>
    </location>
</feature>
<evidence type="ECO:0000256" key="7">
    <source>
        <dbReference type="SAM" id="Phobius"/>
    </source>
</evidence>
<keyword evidence="6 7" id="KW-0472">Membrane</keyword>
<gene>
    <name evidence="9" type="ORF">STRUR_1430</name>
</gene>
<feature type="transmembrane region" description="Helical" evidence="7">
    <location>
        <begin position="292"/>
        <end position="308"/>
    </location>
</feature>